<dbReference type="Pfam" id="PF12399">
    <property type="entry name" value="BCA_ABC_TP_C"/>
    <property type="match status" value="1"/>
</dbReference>
<organism evidence="6 7">
    <name type="scientific">Herbaspirillum rhizosphaerae</name>
    <dbReference type="NCBI Taxonomy" id="346179"/>
    <lineage>
        <taxon>Bacteria</taxon>
        <taxon>Pseudomonadati</taxon>
        <taxon>Pseudomonadota</taxon>
        <taxon>Betaproteobacteria</taxon>
        <taxon>Burkholderiales</taxon>
        <taxon>Oxalobacteraceae</taxon>
        <taxon>Herbaspirillum</taxon>
    </lineage>
</organism>
<keyword evidence="3" id="KW-0547">Nucleotide-binding</keyword>
<evidence type="ECO:0000256" key="1">
    <source>
        <dbReference type="ARBA" id="ARBA00022448"/>
    </source>
</evidence>
<dbReference type="CDD" id="cd03219">
    <property type="entry name" value="ABC_Mj1267_LivG_branched"/>
    <property type="match status" value="1"/>
</dbReference>
<dbReference type="PANTHER" id="PTHR45772">
    <property type="entry name" value="CONSERVED COMPONENT OF ABC TRANSPORTER FOR NATURAL AMINO ACIDS-RELATED"/>
    <property type="match status" value="1"/>
</dbReference>
<dbReference type="PANTHER" id="PTHR45772:SF2">
    <property type="entry name" value="ABC TRANSPORTER ATP-BINDING PROTEIN"/>
    <property type="match status" value="1"/>
</dbReference>
<evidence type="ECO:0000313" key="7">
    <source>
        <dbReference type="Proteomes" id="UP001629214"/>
    </source>
</evidence>
<dbReference type="PROSITE" id="PS50893">
    <property type="entry name" value="ABC_TRANSPORTER_2"/>
    <property type="match status" value="1"/>
</dbReference>
<keyword evidence="7" id="KW-1185">Reference proteome</keyword>
<evidence type="ECO:0000313" key="6">
    <source>
        <dbReference type="EMBL" id="MFL9879496.1"/>
    </source>
</evidence>
<dbReference type="SUPFAM" id="SSF52540">
    <property type="entry name" value="P-loop containing nucleoside triphosphate hydrolases"/>
    <property type="match status" value="1"/>
</dbReference>
<keyword evidence="4 6" id="KW-0067">ATP-binding</keyword>
<accession>A0ABW8ZBJ3</accession>
<protein>
    <submittedName>
        <fullName evidence="6">ABC transporter ATP-binding protein</fullName>
    </submittedName>
</protein>
<dbReference type="PROSITE" id="PS00211">
    <property type="entry name" value="ABC_TRANSPORTER_1"/>
    <property type="match status" value="1"/>
</dbReference>
<feature type="domain" description="ABC transporter" evidence="5">
    <location>
        <begin position="25"/>
        <end position="266"/>
    </location>
</feature>
<dbReference type="Pfam" id="PF00005">
    <property type="entry name" value="ABC_tran"/>
    <property type="match status" value="1"/>
</dbReference>
<comment type="caution">
    <text evidence="6">The sequence shown here is derived from an EMBL/GenBank/DDBJ whole genome shotgun (WGS) entry which is preliminary data.</text>
</comment>
<dbReference type="InterPro" id="IPR027417">
    <property type="entry name" value="P-loop_NTPase"/>
</dbReference>
<proteinExistence type="predicted"/>
<dbReference type="EMBL" id="JAQQFR010000008">
    <property type="protein sequence ID" value="MFL9879496.1"/>
    <property type="molecule type" value="Genomic_DNA"/>
</dbReference>
<dbReference type="Proteomes" id="UP001629214">
    <property type="component" value="Unassembled WGS sequence"/>
</dbReference>
<dbReference type="RefSeq" id="WP_408168504.1">
    <property type="nucleotide sequence ID" value="NZ_JAQQFR010000008.1"/>
</dbReference>
<evidence type="ECO:0000256" key="3">
    <source>
        <dbReference type="ARBA" id="ARBA00022741"/>
    </source>
</evidence>
<dbReference type="InterPro" id="IPR051120">
    <property type="entry name" value="ABC_AA/LPS_Transport"/>
</dbReference>
<evidence type="ECO:0000256" key="4">
    <source>
        <dbReference type="ARBA" id="ARBA00022840"/>
    </source>
</evidence>
<gene>
    <name evidence="6" type="ORF">PQR63_13950</name>
</gene>
<reference evidence="6 7" key="1">
    <citation type="journal article" date="2024" name="Chem. Sci.">
        <title>Discovery of megapolipeptins by genome mining of a Burkholderiales bacteria collection.</title>
        <authorList>
            <person name="Paulo B.S."/>
            <person name="Recchia M.J.J."/>
            <person name="Lee S."/>
            <person name="Fergusson C.H."/>
            <person name="Romanowski S.B."/>
            <person name="Hernandez A."/>
            <person name="Krull N."/>
            <person name="Liu D.Y."/>
            <person name="Cavanagh H."/>
            <person name="Bos A."/>
            <person name="Gray C.A."/>
            <person name="Murphy B.T."/>
            <person name="Linington R.G."/>
            <person name="Eustaquio A.S."/>
        </authorList>
    </citation>
    <scope>NUCLEOTIDE SEQUENCE [LARGE SCALE GENOMIC DNA]</scope>
    <source>
        <strain evidence="6 7">RL21-008-BIB-B</strain>
    </source>
</reference>
<dbReference type="InterPro" id="IPR003593">
    <property type="entry name" value="AAA+_ATPase"/>
</dbReference>
<dbReference type="InterPro" id="IPR032823">
    <property type="entry name" value="BCA_ABC_TP_C"/>
</dbReference>
<evidence type="ECO:0000256" key="2">
    <source>
        <dbReference type="ARBA" id="ARBA00022475"/>
    </source>
</evidence>
<dbReference type="Gene3D" id="3.40.50.300">
    <property type="entry name" value="P-loop containing nucleotide triphosphate hydrolases"/>
    <property type="match status" value="1"/>
</dbReference>
<keyword evidence="2" id="KW-1003">Cell membrane</keyword>
<dbReference type="GO" id="GO:0005524">
    <property type="term" value="F:ATP binding"/>
    <property type="evidence" value="ECO:0007669"/>
    <property type="project" value="UniProtKB-KW"/>
</dbReference>
<name>A0ABW8ZBJ3_9BURK</name>
<keyword evidence="2" id="KW-0472">Membrane</keyword>
<keyword evidence="1" id="KW-0813">Transport</keyword>
<dbReference type="SMART" id="SM00382">
    <property type="entry name" value="AAA"/>
    <property type="match status" value="1"/>
</dbReference>
<evidence type="ECO:0000259" key="5">
    <source>
        <dbReference type="PROSITE" id="PS50893"/>
    </source>
</evidence>
<dbReference type="InterPro" id="IPR003439">
    <property type="entry name" value="ABC_transporter-like_ATP-bd"/>
</dbReference>
<sequence>MTPVLQTSHADTASPATASSRPCALETRGLCKRYGAIEVTRNVDLRIERGARHALIGPNGAGKTTFVNLVTGVVAPTAGSIYLEGRDVTQASPQKRVAGGLARTFQINTLFTELTVAENVAIPLSQRMGIAWKLWGKPAHHAGVVDEAAALLEQLGLLQLASRRVNELAYGQRRMIEIAIALALKPQVLLLDEPAAGIPNGESGMIIDLLERLPEDISILFIEHDMNLVFRFAKKITVLVEGSVLTEGSPADIRADERVRNVYLGRRHG</sequence>
<dbReference type="InterPro" id="IPR017871">
    <property type="entry name" value="ABC_transporter-like_CS"/>
</dbReference>